<protein>
    <submittedName>
        <fullName evidence="1">Axonemal protein</fullName>
    </submittedName>
</protein>
<dbReference type="GO" id="GO:0048487">
    <property type="term" value="F:beta-tubulin binding"/>
    <property type="evidence" value="ECO:0007669"/>
    <property type="project" value="TreeGrafter"/>
</dbReference>
<dbReference type="AlphaFoldDB" id="A0AAV4MVG1"/>
<dbReference type="EMBL" id="BPLR01002665">
    <property type="protein sequence ID" value="GIX76457.1"/>
    <property type="molecule type" value="Genomic_DNA"/>
</dbReference>
<keyword evidence="2" id="KW-1185">Reference proteome</keyword>
<dbReference type="PANTHER" id="PTHR20929">
    <property type="entry name" value="LUNG ADENOMA SUSCEPTIBILITY 1-RELATED"/>
    <property type="match status" value="1"/>
</dbReference>
<dbReference type="PANTHER" id="PTHR20929:SF11">
    <property type="entry name" value="DYNEIN AXONEMAL INTERMEDIATE CHAIN 7"/>
    <property type="match status" value="1"/>
</dbReference>
<accession>A0AAV4MVG1</accession>
<comment type="caution">
    <text evidence="1">The sequence shown here is derived from an EMBL/GenBank/DDBJ whole genome shotgun (WGS) entry which is preliminary data.</text>
</comment>
<dbReference type="GO" id="GO:0005930">
    <property type="term" value="C:axoneme"/>
    <property type="evidence" value="ECO:0007669"/>
    <property type="project" value="TreeGrafter"/>
</dbReference>
<proteinExistence type="predicted"/>
<dbReference type="Proteomes" id="UP001054945">
    <property type="component" value="Unassembled WGS sequence"/>
</dbReference>
<gene>
    <name evidence="1" type="primary">AXP83.9</name>
    <name evidence="1" type="ORF">CEXT_607741</name>
</gene>
<dbReference type="InterPro" id="IPR023247">
    <property type="entry name" value="IC97/Dnai7-like"/>
</dbReference>
<sequence>MQSIKNLQYMMRKKMDKATFRILRAANKHINDESFNMEFGVTNQSNGSTSFYILSMGIWHSMFDNVTPTFCESAVPNQWKLGELVSKDNYIEELLEQIYPADVPFGLQEEKELVRILILTSIIPIRHPKPDMSPAVAAEFADSEIKRFDREILPDNVLFLEQPIPAFWIPLKKGFTTIGFFETKYDEGSQQNSALLIITGMQVAIKIHISKKGCCIQKIERDGKPLFPDSYSTWMSPDELIKNAELENWTYSCMSILCHTFNFYWSRWNATVSSDQLVMKYNYGEDKEDIDVPAPQPLLGKELLEKFFASRPEVANLFGKNAII</sequence>
<evidence type="ECO:0000313" key="2">
    <source>
        <dbReference type="Proteomes" id="UP001054945"/>
    </source>
</evidence>
<name>A0AAV4MVG1_CAEEX</name>
<organism evidence="1 2">
    <name type="scientific">Caerostris extrusa</name>
    <name type="common">Bark spider</name>
    <name type="synonym">Caerostris bankana</name>
    <dbReference type="NCBI Taxonomy" id="172846"/>
    <lineage>
        <taxon>Eukaryota</taxon>
        <taxon>Metazoa</taxon>
        <taxon>Ecdysozoa</taxon>
        <taxon>Arthropoda</taxon>
        <taxon>Chelicerata</taxon>
        <taxon>Arachnida</taxon>
        <taxon>Araneae</taxon>
        <taxon>Araneomorphae</taxon>
        <taxon>Entelegynae</taxon>
        <taxon>Araneoidea</taxon>
        <taxon>Araneidae</taxon>
        <taxon>Caerostris</taxon>
    </lineage>
</organism>
<reference evidence="1 2" key="1">
    <citation type="submission" date="2021-06" db="EMBL/GenBank/DDBJ databases">
        <title>Caerostris extrusa draft genome.</title>
        <authorList>
            <person name="Kono N."/>
            <person name="Arakawa K."/>
        </authorList>
    </citation>
    <scope>NUCLEOTIDE SEQUENCE [LARGE SCALE GENOMIC DNA]</scope>
</reference>
<dbReference type="GO" id="GO:0008017">
    <property type="term" value="F:microtubule binding"/>
    <property type="evidence" value="ECO:0007669"/>
    <property type="project" value="TreeGrafter"/>
</dbReference>
<evidence type="ECO:0000313" key="1">
    <source>
        <dbReference type="EMBL" id="GIX76457.1"/>
    </source>
</evidence>